<keyword evidence="3" id="KW-0678">Repressor</keyword>
<feature type="compositionally biased region" description="Low complexity" evidence="13">
    <location>
        <begin position="277"/>
        <end position="286"/>
    </location>
</feature>
<evidence type="ECO:0000313" key="16">
    <source>
        <dbReference type="Proteomes" id="UP001591681"/>
    </source>
</evidence>
<evidence type="ECO:0000256" key="9">
    <source>
        <dbReference type="ARBA" id="ARBA00023163"/>
    </source>
</evidence>
<sequence length="579" mass="60916">MAAAESGEERLEEKSEDQEGSTEKTLPQTSQKVKKGRRERPDVEKRVEPTVSGPPPPPLSSEEPAGGVLPGKSEPVDPSARTGFEAPESSASTKQRRSIIRDRGPLYDDPSLPEGWTRKLKQRKSGRSAGKYDVYLINPEGKAFRSKVELMAYFQKVGDTTTDPNDFDFTVTGRGSPSRREKKPPKKPKVVKPSGRGRGRPKGSGKLRQATEGVAVKRVVEKSPGKLLVKMPFGAAKAEAAATSGPVAVSKMRPGRKRKSETELQSSAPKKRGRKPASASAGGTSAGVSYAAAAILSAEAKKKAQKESSMKPVQERALPIKKRKTRETIEGAESPGPATSETGMGAGSTAGSGAGSTGAGVAKRSSSPVSSPTTAREGAEEMEHGPQAKSPGRKYKDVPPQDTGNGASGTSGLSSSCGSVSTGAPGSGSGSGCASGKAAQKKKERLGQQLKHHLHHQHPHQQDPLLEHEIASFSPQAHQLSLGHSTQGGPPSYLESEPQDLSTTARLRQEVVTCQEEARTGSCASKTTQVVASDLKGKHQAGEAGEGRELKDIVPPSAVPRPSREETVEARTPVSERVS</sequence>
<feature type="compositionally biased region" description="Basic and acidic residues" evidence="13">
    <location>
        <begin position="377"/>
        <end position="386"/>
    </location>
</feature>
<evidence type="ECO:0000259" key="14">
    <source>
        <dbReference type="PROSITE" id="PS50982"/>
    </source>
</evidence>
<evidence type="ECO:0000313" key="15">
    <source>
        <dbReference type="EMBL" id="KAL2103454.1"/>
    </source>
</evidence>
<dbReference type="InterPro" id="IPR016177">
    <property type="entry name" value="DNA-bd_dom_sf"/>
</dbReference>
<evidence type="ECO:0000256" key="8">
    <source>
        <dbReference type="ARBA" id="ARBA00023125"/>
    </source>
</evidence>
<dbReference type="Proteomes" id="UP001591681">
    <property type="component" value="Unassembled WGS sequence"/>
</dbReference>
<comment type="subunit">
    <text evidence="11">Interacts with FNBP3. Interacts with CDKL5. Interacts with ATRX; MECP2 recruits ATRX to pericentric heterochromatin in neuronal cells. Interacts with NCOR2. Interacts with TBL1XR1; bridges interaction between MECP2 and NCOR1. Interacts with TBL1X; recruits TBL1X to the heterochromatin foci.</text>
</comment>
<dbReference type="SMART" id="SM00391">
    <property type="entry name" value="MBD"/>
    <property type="match status" value="1"/>
</dbReference>
<keyword evidence="8" id="KW-0238">DNA-binding</keyword>
<feature type="compositionally biased region" description="Basic residues" evidence="13">
    <location>
        <begin position="439"/>
        <end position="459"/>
    </location>
</feature>
<feature type="compositionally biased region" description="Basic and acidic residues" evidence="13">
    <location>
        <begin position="299"/>
        <end position="309"/>
    </location>
</feature>
<keyword evidence="2" id="KW-0488">Methylation</keyword>
<organism evidence="15 16">
    <name type="scientific">Coilia grayii</name>
    <name type="common">Gray's grenadier anchovy</name>
    <dbReference type="NCBI Taxonomy" id="363190"/>
    <lineage>
        <taxon>Eukaryota</taxon>
        <taxon>Metazoa</taxon>
        <taxon>Chordata</taxon>
        <taxon>Craniata</taxon>
        <taxon>Vertebrata</taxon>
        <taxon>Euteleostomi</taxon>
        <taxon>Actinopterygii</taxon>
        <taxon>Neopterygii</taxon>
        <taxon>Teleostei</taxon>
        <taxon>Clupei</taxon>
        <taxon>Clupeiformes</taxon>
        <taxon>Clupeoidei</taxon>
        <taxon>Engraulidae</taxon>
        <taxon>Coilinae</taxon>
        <taxon>Coilia</taxon>
    </lineage>
</organism>
<dbReference type="PANTHER" id="PTHR15074:SF6">
    <property type="entry name" value="METHYL-CPG-BINDING PROTEIN 2"/>
    <property type="match status" value="1"/>
</dbReference>
<keyword evidence="16" id="KW-1185">Reference proteome</keyword>
<feature type="region of interest" description="Disordered" evidence="13">
    <location>
        <begin position="158"/>
        <end position="216"/>
    </location>
</feature>
<dbReference type="GO" id="GO:2000026">
    <property type="term" value="P:regulation of multicellular organismal development"/>
    <property type="evidence" value="ECO:0007669"/>
    <property type="project" value="UniProtKB-ARBA"/>
</dbReference>
<proteinExistence type="predicted"/>
<gene>
    <name evidence="15" type="ORF">ACEWY4_000322</name>
</gene>
<feature type="compositionally biased region" description="Basic and acidic residues" evidence="13">
    <location>
        <begin position="39"/>
        <end position="48"/>
    </location>
</feature>
<evidence type="ECO:0000256" key="10">
    <source>
        <dbReference type="ARBA" id="ARBA00023242"/>
    </source>
</evidence>
<dbReference type="SUPFAM" id="SSF54171">
    <property type="entry name" value="DNA-binding domain"/>
    <property type="match status" value="1"/>
</dbReference>
<evidence type="ECO:0000256" key="4">
    <source>
        <dbReference type="ARBA" id="ARBA00022553"/>
    </source>
</evidence>
<dbReference type="PANTHER" id="PTHR15074">
    <property type="entry name" value="METHYL-CPG-BINDING PROTEIN"/>
    <property type="match status" value="1"/>
</dbReference>
<keyword evidence="10" id="KW-0539">Nucleus</keyword>
<feature type="region of interest" description="Disordered" evidence="13">
    <location>
        <begin position="238"/>
        <end position="286"/>
    </location>
</feature>
<evidence type="ECO:0000256" key="2">
    <source>
        <dbReference type="ARBA" id="ARBA00022481"/>
    </source>
</evidence>
<dbReference type="GO" id="GO:0048468">
    <property type="term" value="P:cell development"/>
    <property type="evidence" value="ECO:0007669"/>
    <property type="project" value="UniProtKB-ARBA"/>
</dbReference>
<evidence type="ECO:0000256" key="6">
    <source>
        <dbReference type="ARBA" id="ARBA00022990"/>
    </source>
</evidence>
<dbReference type="GO" id="GO:0051093">
    <property type="term" value="P:negative regulation of developmental process"/>
    <property type="evidence" value="ECO:0007669"/>
    <property type="project" value="UniProtKB-ARBA"/>
</dbReference>
<dbReference type="GO" id="GO:0000785">
    <property type="term" value="C:chromatin"/>
    <property type="evidence" value="ECO:0007669"/>
    <property type="project" value="UniProtKB-ARBA"/>
</dbReference>
<keyword evidence="9" id="KW-0804">Transcription</keyword>
<dbReference type="GO" id="GO:0010629">
    <property type="term" value="P:negative regulation of gene expression"/>
    <property type="evidence" value="ECO:0007669"/>
    <property type="project" value="UniProtKB-ARBA"/>
</dbReference>
<feature type="region of interest" description="Disordered" evidence="13">
    <location>
        <begin position="517"/>
        <end position="579"/>
    </location>
</feature>
<feature type="compositionally biased region" description="Basic residues" evidence="13">
    <location>
        <begin position="180"/>
        <end position="205"/>
    </location>
</feature>
<dbReference type="EMBL" id="JBHFQA010000001">
    <property type="protein sequence ID" value="KAL2103454.1"/>
    <property type="molecule type" value="Genomic_DNA"/>
</dbReference>
<feature type="compositionally biased region" description="Basic and acidic residues" evidence="13">
    <location>
        <begin position="535"/>
        <end position="552"/>
    </location>
</feature>
<feature type="compositionally biased region" description="Gly residues" evidence="13">
    <location>
        <begin position="344"/>
        <end position="358"/>
    </location>
</feature>
<dbReference type="InterPro" id="IPR001739">
    <property type="entry name" value="Methyl_CpG_DNA-bd"/>
</dbReference>
<evidence type="ECO:0000256" key="5">
    <source>
        <dbReference type="ARBA" id="ARBA00022737"/>
    </source>
</evidence>
<keyword evidence="7" id="KW-0805">Transcription regulation</keyword>
<protein>
    <recommendedName>
        <fullName evidence="12">Methyl-CpG-binding protein 2</fullName>
    </recommendedName>
</protein>
<dbReference type="GO" id="GO:0040029">
    <property type="term" value="P:epigenetic regulation of gene expression"/>
    <property type="evidence" value="ECO:0007669"/>
    <property type="project" value="UniProtKB-ARBA"/>
</dbReference>
<evidence type="ECO:0000256" key="11">
    <source>
        <dbReference type="ARBA" id="ARBA00063689"/>
    </source>
</evidence>
<dbReference type="Pfam" id="PF01429">
    <property type="entry name" value="MBD"/>
    <property type="match status" value="1"/>
</dbReference>
<evidence type="ECO:0000256" key="7">
    <source>
        <dbReference type="ARBA" id="ARBA00023015"/>
    </source>
</evidence>
<comment type="subcellular location">
    <subcellularLocation>
        <location evidence="1">Nucleus</location>
    </subcellularLocation>
</comment>
<comment type="caution">
    <text evidence="15">The sequence shown here is derived from an EMBL/GenBank/DDBJ whole genome shotgun (WGS) entry which is preliminary data.</text>
</comment>
<dbReference type="InterPro" id="IPR045138">
    <property type="entry name" value="MeCP2/MBD4"/>
</dbReference>
<evidence type="ECO:0000256" key="3">
    <source>
        <dbReference type="ARBA" id="ARBA00022491"/>
    </source>
</evidence>
<accession>A0ABD1KWB5</accession>
<dbReference type="PROSITE" id="PS50982">
    <property type="entry name" value="MBD"/>
    <property type="match status" value="1"/>
</dbReference>
<feature type="region of interest" description="Disordered" evidence="13">
    <location>
        <begin position="298"/>
        <end position="503"/>
    </location>
</feature>
<keyword evidence="4" id="KW-0597">Phosphoprotein</keyword>
<feature type="compositionally biased region" description="Low complexity" evidence="13">
    <location>
        <begin position="403"/>
        <end position="424"/>
    </location>
</feature>
<feature type="compositionally biased region" description="Polar residues" evidence="13">
    <location>
        <begin position="473"/>
        <end position="489"/>
    </location>
</feature>
<dbReference type="AlphaFoldDB" id="A0ABD1KWB5"/>
<feature type="compositionally biased region" description="Low complexity" evidence="13">
    <location>
        <begin position="159"/>
        <end position="172"/>
    </location>
</feature>
<dbReference type="Gene3D" id="3.30.890.10">
    <property type="entry name" value="Methyl-cpg-binding Protein 2, Chain A"/>
    <property type="match status" value="1"/>
</dbReference>
<reference evidence="15 16" key="1">
    <citation type="submission" date="2024-09" db="EMBL/GenBank/DDBJ databases">
        <title>A chromosome-level genome assembly of Gray's grenadier anchovy, Coilia grayii.</title>
        <authorList>
            <person name="Fu Z."/>
        </authorList>
    </citation>
    <scope>NUCLEOTIDE SEQUENCE [LARGE SCALE GENOMIC DNA]</scope>
    <source>
        <strain evidence="15">G4</strain>
        <tissue evidence="15">Muscle</tissue>
    </source>
</reference>
<evidence type="ECO:0000256" key="13">
    <source>
        <dbReference type="SAM" id="MobiDB-lite"/>
    </source>
</evidence>
<dbReference type="GO" id="GO:0005654">
    <property type="term" value="C:nucleoplasm"/>
    <property type="evidence" value="ECO:0007669"/>
    <property type="project" value="UniProtKB-ARBA"/>
</dbReference>
<dbReference type="CDD" id="cd01396">
    <property type="entry name" value="MeCP2_MBD"/>
    <property type="match status" value="1"/>
</dbReference>
<feature type="compositionally biased region" description="Polar residues" evidence="13">
    <location>
        <begin position="522"/>
        <end position="531"/>
    </location>
</feature>
<feature type="compositionally biased region" description="Polar residues" evidence="13">
    <location>
        <begin position="364"/>
        <end position="374"/>
    </location>
</feature>
<keyword evidence="6" id="KW-0007">Acetylation</keyword>
<keyword evidence="5" id="KW-0677">Repeat</keyword>
<name>A0ABD1KWB5_9TELE</name>
<evidence type="ECO:0000256" key="1">
    <source>
        <dbReference type="ARBA" id="ARBA00004123"/>
    </source>
</evidence>
<feature type="region of interest" description="Disordered" evidence="13">
    <location>
        <begin position="1"/>
        <end position="131"/>
    </location>
</feature>
<feature type="domain" description="MBD" evidence="14">
    <location>
        <begin position="102"/>
        <end position="174"/>
    </location>
</feature>
<evidence type="ECO:0000256" key="12">
    <source>
        <dbReference type="ARBA" id="ARBA00072376"/>
    </source>
</evidence>
<dbReference type="FunFam" id="3.30.890.10:FF:000004">
    <property type="entry name" value="Methyl-CpG-binding protein 2"/>
    <property type="match status" value="1"/>
</dbReference>
<dbReference type="GO" id="GO:0010385">
    <property type="term" value="F:double-stranded methylated DNA binding"/>
    <property type="evidence" value="ECO:0007669"/>
    <property type="project" value="UniProtKB-ARBA"/>
</dbReference>
<dbReference type="GO" id="GO:0045892">
    <property type="term" value="P:negative regulation of DNA-templated transcription"/>
    <property type="evidence" value="ECO:0007669"/>
    <property type="project" value="UniProtKB-ARBA"/>
</dbReference>